<comment type="caution">
    <text evidence="2">The sequence shown here is derived from an EMBL/GenBank/DDBJ whole genome shotgun (WGS) entry which is preliminary data.</text>
</comment>
<evidence type="ECO:0000313" key="3">
    <source>
        <dbReference type="Proteomes" id="UP000675880"/>
    </source>
</evidence>
<gene>
    <name evidence="2" type="ORF">NSPZN2_40249</name>
</gene>
<evidence type="ECO:0000256" key="1">
    <source>
        <dbReference type="SAM" id="MobiDB-lite"/>
    </source>
</evidence>
<reference evidence="2 3" key="1">
    <citation type="submission" date="2021-02" db="EMBL/GenBank/DDBJ databases">
        <authorList>
            <person name="Han P."/>
        </authorList>
    </citation>
    <scope>NUCLEOTIDE SEQUENCE [LARGE SCALE GENOMIC DNA]</scope>
    <source>
        <strain evidence="2">Candidatus Nitrospira sp. ZN2</strain>
    </source>
</reference>
<dbReference type="RefSeq" id="WP_213043096.1">
    <property type="nucleotide sequence ID" value="NZ_CAJNBJ010000017.1"/>
</dbReference>
<feature type="region of interest" description="Disordered" evidence="1">
    <location>
        <begin position="1"/>
        <end position="25"/>
    </location>
</feature>
<name>A0ABM8RT29_9BACT</name>
<accession>A0ABM8RT29</accession>
<feature type="compositionally biased region" description="Basic and acidic residues" evidence="1">
    <location>
        <begin position="12"/>
        <end position="25"/>
    </location>
</feature>
<organism evidence="2 3">
    <name type="scientific">Nitrospira defluvii</name>
    <dbReference type="NCBI Taxonomy" id="330214"/>
    <lineage>
        <taxon>Bacteria</taxon>
        <taxon>Pseudomonadati</taxon>
        <taxon>Nitrospirota</taxon>
        <taxon>Nitrospiria</taxon>
        <taxon>Nitrospirales</taxon>
        <taxon>Nitrospiraceae</taxon>
        <taxon>Nitrospira</taxon>
    </lineage>
</organism>
<proteinExistence type="predicted"/>
<dbReference type="Proteomes" id="UP000675880">
    <property type="component" value="Unassembled WGS sequence"/>
</dbReference>
<protein>
    <submittedName>
        <fullName evidence="2">Uncharacterized protein</fullName>
    </submittedName>
</protein>
<dbReference type="EMBL" id="CAJNBJ010000017">
    <property type="protein sequence ID" value="CAE6770286.1"/>
    <property type="molecule type" value="Genomic_DNA"/>
</dbReference>
<sequence>MTQPPADSDNDLSEKPTDQMTDEELKAARMRVLDELVRLSQELDMYDEPFVSFSPLVKP</sequence>
<keyword evidence="3" id="KW-1185">Reference proteome</keyword>
<evidence type="ECO:0000313" key="2">
    <source>
        <dbReference type="EMBL" id="CAE6770286.1"/>
    </source>
</evidence>